<sequence>MADSPARQMARQKRPLAEWLAAGGTFDGYTDEQVRDVVGALLRAEDGLGLAINDASDTITIGVDDAAAMRVALSLGAAALLGTATAAEFRSAAAKALTGAAVWDAAVPVVLTDQSTIAIDLGAMLNGVVTLGGNRTLGNPSRAKPGQSGFIEIVQDGTGGRQLAFGSAWRNTSTVTLSTAAGARDSLYFVVKAADRIEVTGLTKAIG</sequence>
<gene>
    <name evidence="1" type="ORF">GGQ80_002099</name>
</gene>
<accession>A0A840F916</accession>
<dbReference type="Proteomes" id="UP000529795">
    <property type="component" value="Unassembled WGS sequence"/>
</dbReference>
<evidence type="ECO:0000313" key="1">
    <source>
        <dbReference type="EMBL" id="MBB4154189.1"/>
    </source>
</evidence>
<dbReference type="RefSeq" id="WP_183984468.1">
    <property type="nucleotide sequence ID" value="NZ_JACIEV010000005.1"/>
</dbReference>
<dbReference type="EMBL" id="JACIEV010000005">
    <property type="protein sequence ID" value="MBB4154189.1"/>
    <property type="molecule type" value="Genomic_DNA"/>
</dbReference>
<evidence type="ECO:0000313" key="2">
    <source>
        <dbReference type="Proteomes" id="UP000529795"/>
    </source>
</evidence>
<reference evidence="1 2" key="1">
    <citation type="submission" date="2020-08" db="EMBL/GenBank/DDBJ databases">
        <title>Genomic Encyclopedia of Type Strains, Phase IV (KMG-IV): sequencing the most valuable type-strain genomes for metagenomic binning, comparative biology and taxonomic classification.</title>
        <authorList>
            <person name="Goeker M."/>
        </authorList>
    </citation>
    <scope>NUCLEOTIDE SEQUENCE [LARGE SCALE GENOMIC DNA]</scope>
    <source>
        <strain evidence="1 2">YC6723</strain>
    </source>
</reference>
<name>A0A840F916_9SPHN</name>
<keyword evidence="2" id="KW-1185">Reference proteome</keyword>
<proteinExistence type="predicted"/>
<dbReference type="AlphaFoldDB" id="A0A840F916"/>
<protein>
    <submittedName>
        <fullName evidence="1">Uncharacterized protein</fullName>
    </submittedName>
</protein>
<comment type="caution">
    <text evidence="1">The sequence shown here is derived from an EMBL/GenBank/DDBJ whole genome shotgun (WGS) entry which is preliminary data.</text>
</comment>
<organism evidence="1 2">
    <name type="scientific">Sphingomonas jinjuensis</name>
    <dbReference type="NCBI Taxonomy" id="535907"/>
    <lineage>
        <taxon>Bacteria</taxon>
        <taxon>Pseudomonadati</taxon>
        <taxon>Pseudomonadota</taxon>
        <taxon>Alphaproteobacteria</taxon>
        <taxon>Sphingomonadales</taxon>
        <taxon>Sphingomonadaceae</taxon>
        <taxon>Sphingomonas</taxon>
    </lineage>
</organism>